<reference evidence="4" key="1">
    <citation type="journal article" date="2020" name="Stud. Mycol.">
        <title>101 Dothideomycetes genomes: a test case for predicting lifestyles and emergence of pathogens.</title>
        <authorList>
            <person name="Haridas S."/>
            <person name="Albert R."/>
            <person name="Binder M."/>
            <person name="Bloem J."/>
            <person name="Labutti K."/>
            <person name="Salamov A."/>
            <person name="Andreopoulos B."/>
            <person name="Baker S."/>
            <person name="Barry K."/>
            <person name="Bills G."/>
            <person name="Bluhm B."/>
            <person name="Cannon C."/>
            <person name="Castanera R."/>
            <person name="Culley D."/>
            <person name="Daum C."/>
            <person name="Ezra D."/>
            <person name="Gonzalez J."/>
            <person name="Henrissat B."/>
            <person name="Kuo A."/>
            <person name="Liang C."/>
            <person name="Lipzen A."/>
            <person name="Lutzoni F."/>
            <person name="Magnuson J."/>
            <person name="Mondo S."/>
            <person name="Nolan M."/>
            <person name="Ohm R."/>
            <person name="Pangilinan J."/>
            <person name="Park H.-J."/>
            <person name="Ramirez L."/>
            <person name="Alfaro M."/>
            <person name="Sun H."/>
            <person name="Tritt A."/>
            <person name="Yoshinaga Y."/>
            <person name="Zwiers L.-H."/>
            <person name="Turgeon B."/>
            <person name="Goodwin S."/>
            <person name="Spatafora J."/>
            <person name="Crous P."/>
            <person name="Grigoriev I."/>
        </authorList>
    </citation>
    <scope>NUCLEOTIDE SEQUENCE</scope>
    <source>
        <strain evidence="4">ATCC 16933</strain>
    </source>
</reference>
<feature type="signal peptide" evidence="1">
    <location>
        <begin position="1"/>
        <end position="17"/>
    </location>
</feature>
<feature type="domain" description="Tail specific protease" evidence="2">
    <location>
        <begin position="336"/>
        <end position="538"/>
    </location>
</feature>
<dbReference type="AlphaFoldDB" id="A0A6A6P4B1"/>
<dbReference type="InterPro" id="IPR029045">
    <property type="entry name" value="ClpP/crotonase-like_dom_sf"/>
</dbReference>
<dbReference type="EMBL" id="MU001677">
    <property type="protein sequence ID" value="KAF2458618.1"/>
    <property type="molecule type" value="Genomic_DNA"/>
</dbReference>
<evidence type="ECO:0000259" key="3">
    <source>
        <dbReference type="Pfam" id="PF23658"/>
    </source>
</evidence>
<dbReference type="InterPro" id="IPR056186">
    <property type="entry name" value="PDZ_CPAF-rel"/>
</dbReference>
<protein>
    <submittedName>
        <fullName evidence="4">Uncharacterized protein</fullName>
    </submittedName>
</protein>
<dbReference type="Gene3D" id="3.90.226.10">
    <property type="entry name" value="2-enoyl-CoA Hydratase, Chain A, domain 1"/>
    <property type="match status" value="1"/>
</dbReference>
<organism evidence="4 5">
    <name type="scientific">Lineolata rhizophorae</name>
    <dbReference type="NCBI Taxonomy" id="578093"/>
    <lineage>
        <taxon>Eukaryota</taxon>
        <taxon>Fungi</taxon>
        <taxon>Dikarya</taxon>
        <taxon>Ascomycota</taxon>
        <taxon>Pezizomycotina</taxon>
        <taxon>Dothideomycetes</taxon>
        <taxon>Dothideomycetes incertae sedis</taxon>
        <taxon>Lineolatales</taxon>
        <taxon>Lineolataceae</taxon>
        <taxon>Lineolata</taxon>
    </lineage>
</organism>
<evidence type="ECO:0000313" key="5">
    <source>
        <dbReference type="Proteomes" id="UP000799766"/>
    </source>
</evidence>
<gene>
    <name evidence="4" type="ORF">BDY21DRAFT_301633</name>
</gene>
<dbReference type="InterPro" id="IPR005151">
    <property type="entry name" value="Tail-specific_protease"/>
</dbReference>
<evidence type="ECO:0000259" key="2">
    <source>
        <dbReference type="Pfam" id="PF03572"/>
    </source>
</evidence>
<dbReference type="PANTHER" id="PTHR37049:SF4">
    <property type="entry name" value="RHODANESE DOMAIN-CONTAINING PROTEIN"/>
    <property type="match status" value="1"/>
</dbReference>
<dbReference type="GO" id="GO:0006508">
    <property type="term" value="P:proteolysis"/>
    <property type="evidence" value="ECO:0007669"/>
    <property type="project" value="InterPro"/>
</dbReference>
<sequence>MRTVAFAVAAFAAAVVASDSDDPCGILSSSILSIMDENPEADLVLPAETAYNCLAAVPMMDPQADYELIEELKVFLEWNSHTEWLRNPPETWVNPPVDLISSLNNLEHRVLFDVDYDSEYAFQLDLNMLFVRAYDFHLVWTSDIQSVFLFEREFVPVSVSMNGSEFPQIYSLIDIVDPVDYTPSPVVKINGQNATEYIANFAVKTSAYIEDHARFNNMMWPTGQDEAVPNPFSKGIYYYGPTTTIEYANGTEQTIDNMARLSSAYSQVDWSAISSVEDFYDQICASQPGLDTDTPAKRDVSTLEPRSLLGYPEPLVNDSSGILGGFFLEEEGYESTAVLSLSSFSATNPVDYQQSLSDFLDLCRQQNKDRMVIDLRGNGGGSIVLGYESFKQFFPNVEHYGAANSRANEAMDIIGNVISSLTANATIANDTQIDNARGFDSQFNFRNWLTIDDGNFSSWDDFYGPHMTHGDVYTSAFRYNLSQPVEEQELNITGFGSQGVSLIRPFAHNNIVILQDGQCGSTCSIFTELMRTQGNVRSISVGGEPRAGPMQGVSGTKGANVLDTTSIQSFAAIPFQFAPDEATADYYDSTALGALFNGTQLPLRAGAGGSFPFRINFRNALRQGDESGTPTHFIYDAADCRFWYTPEMIQDVRNVWVGAAHNMWHGGACIDGSTNHPSSTTGHRNSSSADLGLQNNALTDDEEDCIGSFCDAAPMSAKAPVGLAALAALSVWILAL</sequence>
<feature type="domain" description="CPAF-like PDZ" evidence="3">
    <location>
        <begin position="150"/>
        <end position="263"/>
    </location>
</feature>
<dbReference type="SUPFAM" id="SSF52096">
    <property type="entry name" value="ClpP/crotonase"/>
    <property type="match status" value="1"/>
</dbReference>
<feature type="chain" id="PRO_5025406174" evidence="1">
    <location>
        <begin position="18"/>
        <end position="736"/>
    </location>
</feature>
<evidence type="ECO:0000313" key="4">
    <source>
        <dbReference type="EMBL" id="KAF2458618.1"/>
    </source>
</evidence>
<dbReference type="InterPro" id="IPR052766">
    <property type="entry name" value="S41A_metabolite_peptidase"/>
</dbReference>
<dbReference type="GO" id="GO:0008236">
    <property type="term" value="F:serine-type peptidase activity"/>
    <property type="evidence" value="ECO:0007669"/>
    <property type="project" value="InterPro"/>
</dbReference>
<accession>A0A6A6P4B1</accession>
<proteinExistence type="predicted"/>
<dbReference type="Pfam" id="PF03572">
    <property type="entry name" value="Peptidase_S41"/>
    <property type="match status" value="1"/>
</dbReference>
<keyword evidence="1" id="KW-0732">Signal</keyword>
<dbReference type="PANTHER" id="PTHR37049">
    <property type="entry name" value="PEPTIDASE S41 FAMILY PROTEIN"/>
    <property type="match status" value="1"/>
</dbReference>
<keyword evidence="5" id="KW-1185">Reference proteome</keyword>
<evidence type="ECO:0000256" key="1">
    <source>
        <dbReference type="SAM" id="SignalP"/>
    </source>
</evidence>
<dbReference type="Pfam" id="PF23658">
    <property type="entry name" value="PDZ_CPAF_rel"/>
    <property type="match status" value="1"/>
</dbReference>
<dbReference type="Proteomes" id="UP000799766">
    <property type="component" value="Unassembled WGS sequence"/>
</dbReference>
<name>A0A6A6P4B1_9PEZI</name>
<dbReference type="OrthoDB" id="27214at2759"/>